<dbReference type="OrthoDB" id="270162at2"/>
<evidence type="ECO:0000256" key="1">
    <source>
        <dbReference type="SAM" id="Phobius"/>
    </source>
</evidence>
<name>A0A157ZF65_9BURK</name>
<keyword evidence="1" id="KW-1133">Transmembrane helix</keyword>
<dbReference type="PANTHER" id="PTHR37314">
    <property type="entry name" value="SLR0142 PROTEIN"/>
    <property type="match status" value="1"/>
</dbReference>
<accession>A0A157ZF65</accession>
<keyword evidence="3" id="KW-1185">Reference proteome</keyword>
<protein>
    <recommendedName>
        <fullName evidence="4">DUF1275 domain-containing protein</fullName>
    </recommendedName>
</protein>
<dbReference type="AlphaFoldDB" id="A0A157ZF65"/>
<sequence>MPITYLRGLTSPSRTDSANRRLGCALAFVAGAANAGGFLAVGQYTSHMSGLVSSIADNLVLGQMAFVFSAIGAVGAFLCGAATSAMLINWGRQRRAHSVFATPLLLEALLLLVFGVLGANLEAHRVWDVPLTVALLCFVMGLQNAMITKISKAEIRTTHVTGLVTDIGIEIGKSLYWNRGIARDDAGYVRANHARLALLSSLFAMFIAGGFAGAIGFAHLGFATTVPLAALLLLFSSVPLADDLAAGRRRARH</sequence>
<dbReference type="RefSeq" id="WP_062601870.1">
    <property type="nucleotide sequence ID" value="NZ_FCOX02000002.1"/>
</dbReference>
<feature type="transmembrane region" description="Helical" evidence="1">
    <location>
        <begin position="100"/>
        <end position="121"/>
    </location>
</feature>
<evidence type="ECO:0008006" key="4">
    <source>
        <dbReference type="Google" id="ProtNLM"/>
    </source>
</evidence>
<evidence type="ECO:0000313" key="2">
    <source>
        <dbReference type="EMBL" id="SAK44201.1"/>
    </source>
</evidence>
<evidence type="ECO:0000313" key="3">
    <source>
        <dbReference type="Proteomes" id="UP000071859"/>
    </source>
</evidence>
<keyword evidence="1" id="KW-0812">Transmembrane</keyword>
<feature type="transmembrane region" description="Helical" evidence="1">
    <location>
        <begin position="21"/>
        <end position="44"/>
    </location>
</feature>
<dbReference type="Proteomes" id="UP000071859">
    <property type="component" value="Unassembled WGS sequence"/>
</dbReference>
<feature type="transmembrane region" description="Helical" evidence="1">
    <location>
        <begin position="196"/>
        <end position="220"/>
    </location>
</feature>
<dbReference type="Pfam" id="PF06912">
    <property type="entry name" value="DUF1275"/>
    <property type="match status" value="1"/>
</dbReference>
<feature type="transmembrane region" description="Helical" evidence="1">
    <location>
        <begin position="64"/>
        <end position="88"/>
    </location>
</feature>
<dbReference type="EMBL" id="FCOX02000002">
    <property type="protein sequence ID" value="SAK44201.1"/>
    <property type="molecule type" value="Genomic_DNA"/>
</dbReference>
<feature type="transmembrane region" description="Helical" evidence="1">
    <location>
        <begin position="226"/>
        <end position="245"/>
    </location>
</feature>
<dbReference type="InterPro" id="IPR010699">
    <property type="entry name" value="DUF1275"/>
</dbReference>
<proteinExistence type="predicted"/>
<comment type="caution">
    <text evidence="2">The sequence shown here is derived from an EMBL/GenBank/DDBJ whole genome shotgun (WGS) entry which is preliminary data.</text>
</comment>
<feature type="transmembrane region" description="Helical" evidence="1">
    <location>
        <begin position="127"/>
        <end position="147"/>
    </location>
</feature>
<gene>
    <name evidence="2" type="ORF">AWB78_00487</name>
</gene>
<dbReference type="PANTHER" id="PTHR37314:SF4">
    <property type="entry name" value="UPF0700 TRANSMEMBRANE PROTEIN YOAK"/>
    <property type="match status" value="1"/>
</dbReference>
<organism evidence="2 3">
    <name type="scientific">Caballeronia calidae</name>
    <dbReference type="NCBI Taxonomy" id="1777139"/>
    <lineage>
        <taxon>Bacteria</taxon>
        <taxon>Pseudomonadati</taxon>
        <taxon>Pseudomonadota</taxon>
        <taxon>Betaproteobacteria</taxon>
        <taxon>Burkholderiales</taxon>
        <taxon>Burkholderiaceae</taxon>
        <taxon>Caballeronia</taxon>
    </lineage>
</organism>
<keyword evidence="1" id="KW-0472">Membrane</keyword>
<reference evidence="2" key="1">
    <citation type="submission" date="2016-01" db="EMBL/GenBank/DDBJ databases">
        <authorList>
            <person name="Peeters C."/>
        </authorList>
    </citation>
    <scope>NUCLEOTIDE SEQUENCE</scope>
    <source>
        <strain evidence="2">LMG 29321</strain>
    </source>
</reference>